<name>D1PXN6_9BACT</name>
<evidence type="ECO:0000256" key="3">
    <source>
        <dbReference type="ARBA" id="ARBA00022679"/>
    </source>
</evidence>
<keyword evidence="4 7" id="KW-0133">Cell shape</keyword>
<dbReference type="GO" id="GO:0016740">
    <property type="term" value="F:transferase activity"/>
    <property type="evidence" value="ECO:0007669"/>
    <property type="project" value="UniProtKB-KW"/>
</dbReference>
<evidence type="ECO:0000259" key="8">
    <source>
        <dbReference type="PROSITE" id="PS52029"/>
    </source>
</evidence>
<dbReference type="GO" id="GO:0004180">
    <property type="term" value="F:carboxypeptidase activity"/>
    <property type="evidence" value="ECO:0007669"/>
    <property type="project" value="UniProtKB-ARBA"/>
</dbReference>
<dbReference type="Pfam" id="PF03734">
    <property type="entry name" value="YkuD"/>
    <property type="match status" value="1"/>
</dbReference>
<dbReference type="PANTHER" id="PTHR41533:SF2">
    <property type="entry name" value="BLR7131 PROTEIN"/>
    <property type="match status" value="1"/>
</dbReference>
<feature type="active site" description="Proton donor/acceptor" evidence="7">
    <location>
        <position position="332"/>
    </location>
</feature>
<evidence type="ECO:0000256" key="2">
    <source>
        <dbReference type="ARBA" id="ARBA00005992"/>
    </source>
</evidence>
<comment type="caution">
    <text evidence="9">The sequence shown here is derived from an EMBL/GenBank/DDBJ whole genome shotgun (WGS) entry which is preliminary data.</text>
</comment>
<feature type="domain" description="L,D-TPase catalytic" evidence="8">
    <location>
        <begin position="203"/>
        <end position="374"/>
    </location>
</feature>
<evidence type="ECO:0000256" key="7">
    <source>
        <dbReference type="PROSITE-ProRule" id="PRU01373"/>
    </source>
</evidence>
<comment type="similarity">
    <text evidence="2">Belongs to the YkuD family.</text>
</comment>
<comment type="pathway">
    <text evidence="1 7">Cell wall biogenesis; peptidoglycan biosynthesis.</text>
</comment>
<evidence type="ECO:0000256" key="5">
    <source>
        <dbReference type="ARBA" id="ARBA00022984"/>
    </source>
</evidence>
<dbReference type="GO" id="GO:0071555">
    <property type="term" value="P:cell wall organization"/>
    <property type="evidence" value="ECO:0007669"/>
    <property type="project" value="UniProtKB-UniRule"/>
</dbReference>
<dbReference type="InterPro" id="IPR005490">
    <property type="entry name" value="LD_TPept_cat_dom"/>
</dbReference>
<sequence>MAPDYRTRKYYKSNYSFLWIDRKGIDGRADSLIDCLQNITRIGFSKNKFRLPRIESDLQRLRNLDFDGSDNSINKVLARLEYNLTKAYFRYVSGQRFGFMNPKYVLNHVDVHEQKENTVTYRTLYDIKTERAGDRFYRTAMSMIREDSIADFIRKAEPNDEVYDSLERLLQSPGLSRMQRNRILVNMERCRWRMQDNPQRHEKYVLVNIPSFHLRAVDGDKVLTMRIAFGSNKNKTPLIVSAIKRMDVNPQWVMPKSIVRKSVVPQLGNINYFTQNRYFIRNRQTGEHVDVSSVSPEMLESGDYFVIQRGGEGNAMGRIVFRFDNNLSIYLHDTSSRTIFDRSVRNVSHGCIRVEKPFELSKFVLAKKDDKLVDRINYSMHADVSPVNMKKEEMTERMMLVADTLDRSRLIGSVNIKPMVPIFILYYTMYPDASGKIETFSDVYGYDSLIYQQLRNYI</sequence>
<proteinExistence type="inferred from homology"/>
<gene>
    <name evidence="9" type="ORF">HMPREF0645_1721</name>
</gene>
<dbReference type="GO" id="GO:0008360">
    <property type="term" value="P:regulation of cell shape"/>
    <property type="evidence" value="ECO:0007669"/>
    <property type="project" value="UniProtKB-UniRule"/>
</dbReference>
<accession>D1PXN6</accession>
<dbReference type="InterPro" id="IPR052905">
    <property type="entry name" value="LD-transpeptidase_YkuD-like"/>
</dbReference>
<dbReference type="HOGENOM" id="CLU_020360_3_1_10"/>
<dbReference type="Gene3D" id="2.40.440.10">
    <property type="entry name" value="L,D-transpeptidase catalytic domain-like"/>
    <property type="match status" value="1"/>
</dbReference>
<dbReference type="PROSITE" id="PS52029">
    <property type="entry name" value="LD_TPASE"/>
    <property type="match status" value="1"/>
</dbReference>
<dbReference type="CDD" id="cd16913">
    <property type="entry name" value="YkuD_like"/>
    <property type="match status" value="1"/>
</dbReference>
<dbReference type="RefSeq" id="WP_007173824.1">
    <property type="nucleotide sequence ID" value="NZ_GG704781.1"/>
</dbReference>
<dbReference type="eggNOG" id="COG2989">
    <property type="taxonomic scope" value="Bacteria"/>
</dbReference>
<dbReference type="GO" id="GO:0009252">
    <property type="term" value="P:peptidoglycan biosynthetic process"/>
    <property type="evidence" value="ECO:0007669"/>
    <property type="project" value="UniProtKB-UniPathway"/>
</dbReference>
<dbReference type="Pfam" id="PF20142">
    <property type="entry name" value="Scaffold"/>
    <property type="match status" value="1"/>
</dbReference>
<reference evidence="9 10" key="1">
    <citation type="submission" date="2009-10" db="EMBL/GenBank/DDBJ databases">
        <authorList>
            <person name="Qin X."/>
            <person name="Bachman B."/>
            <person name="Battles P."/>
            <person name="Bell A."/>
            <person name="Bess C."/>
            <person name="Bickham C."/>
            <person name="Chaboub L."/>
            <person name="Chen D."/>
            <person name="Coyle M."/>
            <person name="Deiros D.R."/>
            <person name="Dinh H."/>
            <person name="Forbes L."/>
            <person name="Fowler G."/>
            <person name="Francisco L."/>
            <person name="Fu Q."/>
            <person name="Gubbala S."/>
            <person name="Hale W."/>
            <person name="Han Y."/>
            <person name="Hemphill L."/>
            <person name="Highlander S.K."/>
            <person name="Hirani K."/>
            <person name="Hogues M."/>
            <person name="Jackson L."/>
            <person name="Jakkamsetti A."/>
            <person name="Javaid M."/>
            <person name="Jiang H."/>
            <person name="Korchina V."/>
            <person name="Kovar C."/>
            <person name="Lara F."/>
            <person name="Lee S."/>
            <person name="Mata R."/>
            <person name="Mathew T."/>
            <person name="Moen C."/>
            <person name="Morales K."/>
            <person name="Munidasa M."/>
            <person name="Nazareth L."/>
            <person name="Ngo R."/>
            <person name="Nguyen L."/>
            <person name="Okwuonu G."/>
            <person name="Ongeri F."/>
            <person name="Patil S."/>
            <person name="Petrosino J."/>
            <person name="Pham C."/>
            <person name="Pham P."/>
            <person name="Pu L.-L."/>
            <person name="Puazo M."/>
            <person name="Raj R."/>
            <person name="Reid J."/>
            <person name="Rouhana J."/>
            <person name="Saada N."/>
            <person name="Shang Y."/>
            <person name="Simmons D."/>
            <person name="Thornton R."/>
            <person name="Warren J."/>
            <person name="Weissenberger G."/>
            <person name="Zhang J."/>
            <person name="Zhang L."/>
            <person name="Zhou C."/>
            <person name="Zhu D."/>
            <person name="Muzny D."/>
            <person name="Worley K."/>
            <person name="Gibbs R."/>
        </authorList>
    </citation>
    <scope>NUCLEOTIDE SEQUENCE [LARGE SCALE GENOMIC DNA]</scope>
    <source>
        <strain evidence="9 10">DSM 17361</strain>
    </source>
</reference>
<dbReference type="Proteomes" id="UP000003160">
    <property type="component" value="Unassembled WGS sequence"/>
</dbReference>
<keyword evidence="5 7" id="KW-0573">Peptidoglycan synthesis</keyword>
<keyword evidence="10" id="KW-1185">Reference proteome</keyword>
<evidence type="ECO:0000256" key="4">
    <source>
        <dbReference type="ARBA" id="ARBA00022960"/>
    </source>
</evidence>
<evidence type="ECO:0000256" key="1">
    <source>
        <dbReference type="ARBA" id="ARBA00004752"/>
    </source>
</evidence>
<evidence type="ECO:0000256" key="6">
    <source>
        <dbReference type="ARBA" id="ARBA00023316"/>
    </source>
</evidence>
<dbReference type="InterPro" id="IPR045380">
    <property type="entry name" value="LD_TPept_scaffold_dom"/>
</dbReference>
<feature type="active site" description="Nucleophile" evidence="7">
    <location>
        <position position="351"/>
    </location>
</feature>
<keyword evidence="6 7" id="KW-0961">Cell wall biogenesis/degradation</keyword>
<dbReference type="UniPathway" id="UPA00219"/>
<dbReference type="EMBL" id="ACKS01000071">
    <property type="protein sequence ID" value="EFA43860.1"/>
    <property type="molecule type" value="Genomic_DNA"/>
</dbReference>
<protein>
    <recommendedName>
        <fullName evidence="8">L,D-TPase catalytic domain-containing protein</fullName>
    </recommendedName>
</protein>
<dbReference type="InterPro" id="IPR038063">
    <property type="entry name" value="Transpep_catalytic_dom"/>
</dbReference>
<dbReference type="AlphaFoldDB" id="D1PXN6"/>
<evidence type="ECO:0000313" key="9">
    <source>
        <dbReference type="EMBL" id="EFA43860.1"/>
    </source>
</evidence>
<organism evidence="9 10">
    <name type="scientific">Hallella bergensis DSM 17361</name>
    <dbReference type="NCBI Taxonomy" id="585502"/>
    <lineage>
        <taxon>Bacteria</taxon>
        <taxon>Pseudomonadati</taxon>
        <taxon>Bacteroidota</taxon>
        <taxon>Bacteroidia</taxon>
        <taxon>Bacteroidales</taxon>
        <taxon>Prevotellaceae</taxon>
        <taxon>Hallella</taxon>
    </lineage>
</organism>
<dbReference type="SUPFAM" id="SSF141523">
    <property type="entry name" value="L,D-transpeptidase catalytic domain-like"/>
    <property type="match status" value="1"/>
</dbReference>
<keyword evidence="3" id="KW-0808">Transferase</keyword>
<evidence type="ECO:0000313" key="10">
    <source>
        <dbReference type="Proteomes" id="UP000003160"/>
    </source>
</evidence>
<dbReference type="PANTHER" id="PTHR41533">
    <property type="entry name" value="L,D-TRANSPEPTIDASE HI_1667-RELATED"/>
    <property type="match status" value="1"/>
</dbReference>